<feature type="coiled-coil region" evidence="1">
    <location>
        <begin position="284"/>
        <end position="311"/>
    </location>
</feature>
<feature type="compositionally biased region" description="Low complexity" evidence="2">
    <location>
        <begin position="248"/>
        <end position="263"/>
    </location>
</feature>
<proteinExistence type="predicted"/>
<dbReference type="Proteomes" id="UP000184330">
    <property type="component" value="Unassembled WGS sequence"/>
</dbReference>
<evidence type="ECO:0000256" key="1">
    <source>
        <dbReference type="SAM" id="Coils"/>
    </source>
</evidence>
<protein>
    <submittedName>
        <fullName evidence="3">Uncharacterized protein</fullName>
    </submittedName>
</protein>
<evidence type="ECO:0000313" key="3">
    <source>
        <dbReference type="EMBL" id="CZR53410.1"/>
    </source>
</evidence>
<keyword evidence="1" id="KW-0175">Coiled coil</keyword>
<feature type="region of interest" description="Disordered" evidence="2">
    <location>
        <begin position="233"/>
        <end position="271"/>
    </location>
</feature>
<feature type="compositionally biased region" description="Polar residues" evidence="2">
    <location>
        <begin position="16"/>
        <end position="26"/>
    </location>
</feature>
<keyword evidence="4" id="KW-1185">Reference proteome</keyword>
<feature type="compositionally biased region" description="Basic and acidic residues" evidence="2">
    <location>
        <begin position="30"/>
        <end position="48"/>
    </location>
</feature>
<dbReference type="STRING" id="576137.A0A1L7WKW5"/>
<dbReference type="OrthoDB" id="3553547at2759"/>
<feature type="coiled-coil region" evidence="1">
    <location>
        <begin position="440"/>
        <end position="510"/>
    </location>
</feature>
<reference evidence="3 4" key="1">
    <citation type="submission" date="2016-03" db="EMBL/GenBank/DDBJ databases">
        <authorList>
            <person name="Ploux O."/>
        </authorList>
    </citation>
    <scope>NUCLEOTIDE SEQUENCE [LARGE SCALE GENOMIC DNA]</scope>
    <source>
        <strain evidence="3 4">UAMH 11012</strain>
    </source>
</reference>
<name>A0A1L7WKW5_9HELO</name>
<evidence type="ECO:0000256" key="2">
    <source>
        <dbReference type="SAM" id="MobiDB-lite"/>
    </source>
</evidence>
<accession>A0A1L7WKW5</accession>
<evidence type="ECO:0000313" key="4">
    <source>
        <dbReference type="Proteomes" id="UP000184330"/>
    </source>
</evidence>
<sequence length="658" mass="74481">MVTRVFGPPPGAVRSSRGQHSGFSTHSKIRQRDGPEHLQTHKQMPHDSGIDLVHDIALEDICPAPISIRPESPDDGAISQIQGEDDLNVFEERTAPFVFENTPSAYDKDFPGPVPPELLSFLSMPNVKVPHATPPETINPDALDIATIPDDGSLDTTELKRTDFASPMNDPKLTEGAISEIPFHVPSELVCPDDLEDTQIIVPVDNSLDIEPQKTNLASPMNNPKSPRGAVVEVPLRRLPPRPPPPRSSSSSDTPRSVDTTVDLDLPYGPIEMQHPYGSEWSNIKRLRADVKRLRSQAQQMRRVLRDKQQARSRADDKYFQYVRMRKFGPYPENDGTSGQDQEFERLYHECERLRDECGPLEDDCILLDNDLSYHEFELEKLESKLYERPIQVPATFATSNLNQLKHTPKSQASSIYGGSEIDHGYHPRVYQYLSKLGDLNNLNERLDWHEDEKANLEDEKETRMRVGLRLPAEGQKWLDNYSTLENDLIQQIEKANDEAEALRKQCFAEGLVDEDGEPTDFETRERLTFINDKRLDAGNSKSEFVNFPMILPQPSGKQEEFHDPMLSPEKATVDPRDRINGWLLHQLRMSALEVNRLAITYESKYGGIAEGETWEFNVLEWWYKDGAKEGNGKSGRTIKSVSSGEVTEISANIHDKS</sequence>
<dbReference type="AlphaFoldDB" id="A0A1L7WKW5"/>
<organism evidence="3 4">
    <name type="scientific">Phialocephala subalpina</name>
    <dbReference type="NCBI Taxonomy" id="576137"/>
    <lineage>
        <taxon>Eukaryota</taxon>
        <taxon>Fungi</taxon>
        <taxon>Dikarya</taxon>
        <taxon>Ascomycota</taxon>
        <taxon>Pezizomycotina</taxon>
        <taxon>Leotiomycetes</taxon>
        <taxon>Helotiales</taxon>
        <taxon>Mollisiaceae</taxon>
        <taxon>Phialocephala</taxon>
        <taxon>Phialocephala fortinii species complex</taxon>
    </lineage>
</organism>
<gene>
    <name evidence="3" type="ORF">PAC_03288</name>
</gene>
<feature type="region of interest" description="Disordered" evidence="2">
    <location>
        <begin position="1"/>
        <end position="48"/>
    </location>
</feature>
<dbReference type="EMBL" id="FJOG01000003">
    <property type="protein sequence ID" value="CZR53410.1"/>
    <property type="molecule type" value="Genomic_DNA"/>
</dbReference>